<keyword evidence="1" id="KW-0812">Transmembrane</keyword>
<keyword evidence="1" id="KW-0472">Membrane</keyword>
<reference evidence="2 3" key="1">
    <citation type="journal article" date="2024" name="Plant Biotechnol. J.">
        <title>Dendrobium thyrsiflorum genome and its molecular insights into genes involved in important horticultural traits.</title>
        <authorList>
            <person name="Chen B."/>
            <person name="Wang J.Y."/>
            <person name="Zheng P.J."/>
            <person name="Li K.L."/>
            <person name="Liang Y.M."/>
            <person name="Chen X.F."/>
            <person name="Zhang C."/>
            <person name="Zhao X."/>
            <person name="He X."/>
            <person name="Zhang G.Q."/>
            <person name="Liu Z.J."/>
            <person name="Xu Q."/>
        </authorList>
    </citation>
    <scope>NUCLEOTIDE SEQUENCE [LARGE SCALE GENOMIC DNA]</scope>
    <source>
        <strain evidence="2">GZMU011</strain>
    </source>
</reference>
<name>A0ABD0URW9_DENTH</name>
<evidence type="ECO:0000256" key="1">
    <source>
        <dbReference type="SAM" id="Phobius"/>
    </source>
</evidence>
<comment type="caution">
    <text evidence="2">The sequence shown here is derived from an EMBL/GenBank/DDBJ whole genome shotgun (WGS) entry which is preliminary data.</text>
</comment>
<dbReference type="AlphaFoldDB" id="A0ABD0URW9"/>
<organism evidence="2 3">
    <name type="scientific">Dendrobium thyrsiflorum</name>
    <name type="common">Pinecone-like raceme dendrobium</name>
    <name type="synonym">Orchid</name>
    <dbReference type="NCBI Taxonomy" id="117978"/>
    <lineage>
        <taxon>Eukaryota</taxon>
        <taxon>Viridiplantae</taxon>
        <taxon>Streptophyta</taxon>
        <taxon>Embryophyta</taxon>
        <taxon>Tracheophyta</taxon>
        <taxon>Spermatophyta</taxon>
        <taxon>Magnoliopsida</taxon>
        <taxon>Liliopsida</taxon>
        <taxon>Asparagales</taxon>
        <taxon>Orchidaceae</taxon>
        <taxon>Epidendroideae</taxon>
        <taxon>Malaxideae</taxon>
        <taxon>Dendrobiinae</taxon>
        <taxon>Dendrobium</taxon>
    </lineage>
</organism>
<protein>
    <submittedName>
        <fullName evidence="2">Uncharacterized protein</fullName>
    </submittedName>
</protein>
<keyword evidence="3" id="KW-1185">Reference proteome</keyword>
<gene>
    <name evidence="2" type="ORF">M5K25_016382</name>
</gene>
<proteinExistence type="predicted"/>
<accession>A0ABD0URW9</accession>
<feature type="transmembrane region" description="Helical" evidence="1">
    <location>
        <begin position="51"/>
        <end position="71"/>
    </location>
</feature>
<dbReference type="EMBL" id="JANQDX010000013">
    <property type="protein sequence ID" value="KAL0912958.1"/>
    <property type="molecule type" value="Genomic_DNA"/>
</dbReference>
<evidence type="ECO:0000313" key="3">
    <source>
        <dbReference type="Proteomes" id="UP001552299"/>
    </source>
</evidence>
<sequence length="194" mass="21959">MASGKRSHALIGSSSRNDVDPRFTEATDAVAYTRYKSAWITTSKVVNPNVLTYNVLYLFVNITLGFILTLAFPFNSELLFKFFASLCINSTFITLQSYVNKCLVEITYQDLYEFLHLSTTRDKLHILASDPDFNCSSVNTRLRETNVPFHDSAASSLMKDVRTIQHILRTSVIPKAGNRIHITPILSHYLLHHG</sequence>
<keyword evidence="1" id="KW-1133">Transmembrane helix</keyword>
<dbReference type="Proteomes" id="UP001552299">
    <property type="component" value="Unassembled WGS sequence"/>
</dbReference>
<evidence type="ECO:0000313" key="2">
    <source>
        <dbReference type="EMBL" id="KAL0912958.1"/>
    </source>
</evidence>